<evidence type="ECO:0008006" key="11">
    <source>
        <dbReference type="Google" id="ProtNLM"/>
    </source>
</evidence>
<feature type="transmembrane region" description="Helical" evidence="8">
    <location>
        <begin position="111"/>
        <end position="130"/>
    </location>
</feature>
<evidence type="ECO:0000256" key="2">
    <source>
        <dbReference type="ARBA" id="ARBA00022475"/>
    </source>
</evidence>
<feature type="transmembrane region" description="Helical" evidence="8">
    <location>
        <begin position="137"/>
        <end position="153"/>
    </location>
</feature>
<evidence type="ECO:0000256" key="8">
    <source>
        <dbReference type="SAM" id="Phobius"/>
    </source>
</evidence>
<sequence length="609" mass="69498">MKHVTRITNYQRLLLSLIVIHVVLVGGYAIRYGFAWTEVGLLPAGILDWQVGNFDAFRVNPPLVRLWATLPLLPFDPEVTALAADIDPRDRLEWTLARSMLESNPEAAHRWLVLSRLFCLPFTITGMYVASRWARELYGSAAGIGAALLWAFLPNNIGYGCLISGDAQAASMGLLTLYLFRSWLKRPCLVETYQLGLVLGLTMLCKSSWLILCGLLPGLCLVIGVVQHCKRNRDMGPQKADTMQSRIRQLVSLASALVIALFIVNLMYGFAGSFRRLDSYQFISKTLAGSDDWQAYAPYSGNRFAGTWLGRLPVPFPEDLVIGVDLQKWDFDRERWSYFRGQWRNHGWWYYYLYGMAIKLPLGFWLLFLIAATGFLLRASWRVPWQQELLLWTPMLLILIGASLERGLNRHLRYVLPAMPFAIVIASRTFRVFDVPHRTLRPAVAVATVWIIASSLWIYPHSLSYFNESIGGPYRADKYLNASNLDWGQDLPYLRRWQQANAEKRPLMVTNYLHIVDPSAAGIQTNGAVPSMPTRRNHRSGLSTPEFYPGWYAIDRETLLRRSGEYQYLRQLEPAAWAGYGFQIYEISIEQAATLQRQWLDANELTIPQ</sequence>
<gene>
    <name evidence="9" type="ORF">GCM10023156_16580</name>
</gene>
<dbReference type="PANTHER" id="PTHR33908:SF11">
    <property type="entry name" value="MEMBRANE PROTEIN"/>
    <property type="match status" value="1"/>
</dbReference>
<dbReference type="RefSeq" id="WP_345321030.1">
    <property type="nucleotide sequence ID" value="NZ_BAABGA010000018.1"/>
</dbReference>
<evidence type="ECO:0000256" key="1">
    <source>
        <dbReference type="ARBA" id="ARBA00004651"/>
    </source>
</evidence>
<reference evidence="10" key="1">
    <citation type="journal article" date="2019" name="Int. J. Syst. Evol. Microbiol.">
        <title>The Global Catalogue of Microorganisms (GCM) 10K type strain sequencing project: providing services to taxonomists for standard genome sequencing and annotation.</title>
        <authorList>
            <consortium name="The Broad Institute Genomics Platform"/>
            <consortium name="The Broad Institute Genome Sequencing Center for Infectious Disease"/>
            <person name="Wu L."/>
            <person name="Ma J."/>
        </authorList>
    </citation>
    <scope>NUCLEOTIDE SEQUENCE [LARGE SCALE GENOMIC DNA]</scope>
    <source>
        <strain evidence="10">JCM 17759</strain>
    </source>
</reference>
<evidence type="ECO:0000313" key="9">
    <source>
        <dbReference type="EMBL" id="GAA4450368.1"/>
    </source>
</evidence>
<accession>A0ABP8MKB2</accession>
<protein>
    <recommendedName>
        <fullName evidence="11">Glycosyltransferase RgtA/B/C/D-like domain-containing protein</fullName>
    </recommendedName>
</protein>
<feature type="transmembrane region" description="Helical" evidence="8">
    <location>
        <begin position="389"/>
        <end position="408"/>
    </location>
</feature>
<proteinExistence type="predicted"/>
<keyword evidence="7 8" id="KW-0472">Membrane</keyword>
<comment type="caution">
    <text evidence="9">The sequence shown here is derived from an EMBL/GenBank/DDBJ whole genome shotgun (WGS) entry which is preliminary data.</text>
</comment>
<organism evidence="9 10">
    <name type="scientific">Novipirellula rosea</name>
    <dbReference type="NCBI Taxonomy" id="1031540"/>
    <lineage>
        <taxon>Bacteria</taxon>
        <taxon>Pseudomonadati</taxon>
        <taxon>Planctomycetota</taxon>
        <taxon>Planctomycetia</taxon>
        <taxon>Pirellulales</taxon>
        <taxon>Pirellulaceae</taxon>
        <taxon>Novipirellula</taxon>
    </lineage>
</organism>
<dbReference type="EMBL" id="BAABGA010000018">
    <property type="protein sequence ID" value="GAA4450368.1"/>
    <property type="molecule type" value="Genomic_DNA"/>
</dbReference>
<keyword evidence="5 8" id="KW-0812">Transmembrane</keyword>
<keyword evidence="6 8" id="KW-1133">Transmembrane helix</keyword>
<comment type="subcellular location">
    <subcellularLocation>
        <location evidence="1">Cell membrane</location>
        <topology evidence="1">Multi-pass membrane protein</topology>
    </subcellularLocation>
</comment>
<feature type="transmembrane region" description="Helical" evidence="8">
    <location>
        <begin position="209"/>
        <end position="229"/>
    </location>
</feature>
<dbReference type="PANTHER" id="PTHR33908">
    <property type="entry name" value="MANNOSYLTRANSFERASE YKCB-RELATED"/>
    <property type="match status" value="1"/>
</dbReference>
<evidence type="ECO:0000256" key="6">
    <source>
        <dbReference type="ARBA" id="ARBA00022989"/>
    </source>
</evidence>
<evidence type="ECO:0000256" key="7">
    <source>
        <dbReference type="ARBA" id="ARBA00023136"/>
    </source>
</evidence>
<feature type="transmembrane region" description="Helical" evidence="8">
    <location>
        <begin position="349"/>
        <end position="377"/>
    </location>
</feature>
<dbReference type="InterPro" id="IPR050297">
    <property type="entry name" value="LipidA_mod_glycosyltrf_83"/>
</dbReference>
<feature type="transmembrane region" description="Helical" evidence="8">
    <location>
        <begin position="250"/>
        <end position="271"/>
    </location>
</feature>
<keyword evidence="4" id="KW-0808">Transferase</keyword>
<feature type="transmembrane region" description="Helical" evidence="8">
    <location>
        <begin position="12"/>
        <end position="34"/>
    </location>
</feature>
<evidence type="ECO:0000313" key="10">
    <source>
        <dbReference type="Proteomes" id="UP001500840"/>
    </source>
</evidence>
<keyword evidence="3" id="KW-0328">Glycosyltransferase</keyword>
<evidence type="ECO:0000256" key="3">
    <source>
        <dbReference type="ARBA" id="ARBA00022676"/>
    </source>
</evidence>
<name>A0ABP8MKB2_9BACT</name>
<keyword evidence="10" id="KW-1185">Reference proteome</keyword>
<evidence type="ECO:0000256" key="4">
    <source>
        <dbReference type="ARBA" id="ARBA00022679"/>
    </source>
</evidence>
<dbReference type="Proteomes" id="UP001500840">
    <property type="component" value="Unassembled WGS sequence"/>
</dbReference>
<keyword evidence="2" id="KW-1003">Cell membrane</keyword>
<evidence type="ECO:0000256" key="5">
    <source>
        <dbReference type="ARBA" id="ARBA00022692"/>
    </source>
</evidence>